<dbReference type="Gene3D" id="3.40.50.720">
    <property type="entry name" value="NAD(P)-binding Rossmann-like Domain"/>
    <property type="match status" value="1"/>
</dbReference>
<dbReference type="PANTHER" id="PTHR24321">
    <property type="entry name" value="DEHYDROGENASES, SHORT CHAIN"/>
    <property type="match status" value="1"/>
</dbReference>
<dbReference type="STRING" id="1652495.ccrud_01635"/>
<dbReference type="KEGG" id="ccjz:ccrud_01635"/>
<dbReference type="GO" id="GO:0016491">
    <property type="term" value="F:oxidoreductase activity"/>
    <property type="evidence" value="ECO:0007669"/>
    <property type="project" value="UniProtKB-KW"/>
</dbReference>
<comment type="similarity">
    <text evidence="1 3">Belongs to the short-chain dehydrogenases/reductases (SDR) family.</text>
</comment>
<dbReference type="Pfam" id="PF00106">
    <property type="entry name" value="adh_short"/>
    <property type="match status" value="1"/>
</dbReference>
<dbReference type="OrthoDB" id="8991930at2"/>
<evidence type="ECO:0000256" key="3">
    <source>
        <dbReference type="RuleBase" id="RU000363"/>
    </source>
</evidence>
<dbReference type="InterPro" id="IPR002347">
    <property type="entry name" value="SDR_fam"/>
</dbReference>
<dbReference type="CDD" id="cd05233">
    <property type="entry name" value="SDR_c"/>
    <property type="match status" value="1"/>
</dbReference>
<dbReference type="SUPFAM" id="SSF51735">
    <property type="entry name" value="NAD(P)-binding Rossmann-fold domains"/>
    <property type="match status" value="1"/>
</dbReference>
<sequence length="272" mass="28413">MQTGRLAGKIALITGAGSGMGNATAHAMAQEGATVYATDISIEKLDAEYADTNITALQLDISDSAAVKEVFAQVAADHGKLDILVNAAGVAMPTRESTQRVDAINHAMVEAMQKGEVYNPEFFGGITDDEFDRAMRINLYGTFYMIREAIPLLKAAGGGAITNFASIAGLVALPMPAYYPASKAAVVGMTRAAAGELAPFNIRVNALAPAGINTAMLKGSGEDHANALLMMQPLKRFAEPEEIAQTLIFLSSNDGAHYTGQILSPSGGAYLA</sequence>
<dbReference type="FunFam" id="3.40.50.720:FF:000084">
    <property type="entry name" value="Short-chain dehydrogenase reductase"/>
    <property type="match status" value="1"/>
</dbReference>
<dbReference type="Proteomes" id="UP000076929">
    <property type="component" value="Chromosome"/>
</dbReference>
<evidence type="ECO:0000313" key="4">
    <source>
        <dbReference type="EMBL" id="ANE03042.1"/>
    </source>
</evidence>
<dbReference type="EMBL" id="CP015622">
    <property type="protein sequence ID" value="ANE03042.1"/>
    <property type="molecule type" value="Genomic_DNA"/>
</dbReference>
<proteinExistence type="inferred from homology"/>
<protein>
    <submittedName>
        <fullName evidence="4">Short-chain dehydrogenase</fullName>
    </submittedName>
</protein>
<dbReference type="PRINTS" id="PR00080">
    <property type="entry name" value="SDRFAMILY"/>
</dbReference>
<dbReference type="AlphaFoldDB" id="A0A172QQU0"/>
<name>A0A172QQU0_9CORY</name>
<dbReference type="RefSeq" id="WP_066563954.1">
    <property type="nucleotide sequence ID" value="NZ_CP015622.1"/>
</dbReference>
<evidence type="ECO:0000313" key="5">
    <source>
        <dbReference type="Proteomes" id="UP000076929"/>
    </source>
</evidence>
<dbReference type="PANTHER" id="PTHR24321:SF8">
    <property type="entry name" value="ESTRADIOL 17-BETA-DEHYDROGENASE 8-RELATED"/>
    <property type="match status" value="1"/>
</dbReference>
<keyword evidence="5" id="KW-1185">Reference proteome</keyword>
<dbReference type="InterPro" id="IPR036291">
    <property type="entry name" value="NAD(P)-bd_dom_sf"/>
</dbReference>
<accession>A0A172QQU0</accession>
<reference evidence="4 5" key="1">
    <citation type="submission" date="2016-05" db="EMBL/GenBank/DDBJ databases">
        <title>Complete genome sequence of Corynebacterium crudilactis, a new Corynebacterium species isolated from raw cow's milk.</title>
        <authorList>
            <person name="Christian R."/>
            <person name="Zimmermann J."/>
            <person name="Lipski A."/>
            <person name="Kalinowski J."/>
        </authorList>
    </citation>
    <scope>NUCLEOTIDE SEQUENCE [LARGE SCALE GENOMIC DNA]</scope>
    <source>
        <strain evidence="4 5">JZ16</strain>
    </source>
</reference>
<dbReference type="PRINTS" id="PR00081">
    <property type="entry name" value="GDHRDH"/>
</dbReference>
<keyword evidence="2" id="KW-0560">Oxidoreductase</keyword>
<organism evidence="4 5">
    <name type="scientific">Corynebacterium crudilactis</name>
    <dbReference type="NCBI Taxonomy" id="1652495"/>
    <lineage>
        <taxon>Bacteria</taxon>
        <taxon>Bacillati</taxon>
        <taxon>Actinomycetota</taxon>
        <taxon>Actinomycetes</taxon>
        <taxon>Mycobacteriales</taxon>
        <taxon>Corynebacteriaceae</taxon>
        <taxon>Corynebacterium</taxon>
    </lineage>
</organism>
<evidence type="ECO:0000256" key="1">
    <source>
        <dbReference type="ARBA" id="ARBA00006484"/>
    </source>
</evidence>
<evidence type="ECO:0000256" key="2">
    <source>
        <dbReference type="ARBA" id="ARBA00023002"/>
    </source>
</evidence>
<gene>
    <name evidence="4" type="ORF">ccrud_01635</name>
</gene>